<dbReference type="EMBL" id="CP146256">
    <property type="protein sequence ID" value="XAH72992.1"/>
    <property type="molecule type" value="Genomic_DNA"/>
</dbReference>
<dbReference type="PANTHER" id="PTHR41260">
    <property type="entry name" value="PROTEIN ECSC"/>
    <property type="match status" value="1"/>
</dbReference>
<dbReference type="Proteomes" id="UP001451571">
    <property type="component" value="Chromosome"/>
</dbReference>
<proteinExistence type="predicted"/>
<dbReference type="InterPro" id="IPR024787">
    <property type="entry name" value="EcsC"/>
</dbReference>
<accession>A0ABZ3ERY8</accession>
<dbReference type="RefSeq" id="WP_342756603.1">
    <property type="nucleotide sequence ID" value="NZ_CP146256.1"/>
</dbReference>
<evidence type="ECO:0000313" key="1">
    <source>
        <dbReference type="EMBL" id="XAH72992.1"/>
    </source>
</evidence>
<name>A0ABZ3ERY8_9FIRM</name>
<keyword evidence="2" id="KW-1185">Reference proteome</keyword>
<dbReference type="Pfam" id="PF12787">
    <property type="entry name" value="EcsC"/>
    <property type="match status" value="1"/>
</dbReference>
<protein>
    <submittedName>
        <fullName evidence="1">EcsC family protein</fullName>
    </submittedName>
</protein>
<gene>
    <name evidence="1" type="ORF">V6984_15970</name>
</gene>
<sequence length="238" mass="27619">MNLYEKHVEKELNRWHDDIIKSAGLFERTSKGIQKQTQKLVPKKMQNTITATVEKMVQTILFGSDLLTIKEDASGLSLAEQDFLVQEQFQIYMKTAVTQGIGFGAGGILLGLADLPVLMGIKIKFMFDGAKLYGYDTDQQSERLFLLYVFQLAFSSREHRLDVFRILQDWDERDHPPVDWEKFQMEYRDYLDIAKLLQLMPVVGSVAGGTANYKLMNRLKENVMNCYRMRILCQKWNE</sequence>
<organism evidence="1 2">
    <name type="scientific">Kineothrix sedimenti</name>
    <dbReference type="NCBI Taxonomy" id="3123317"/>
    <lineage>
        <taxon>Bacteria</taxon>
        <taxon>Bacillati</taxon>
        <taxon>Bacillota</taxon>
        <taxon>Clostridia</taxon>
        <taxon>Lachnospirales</taxon>
        <taxon>Lachnospiraceae</taxon>
        <taxon>Kineothrix</taxon>
    </lineage>
</organism>
<evidence type="ECO:0000313" key="2">
    <source>
        <dbReference type="Proteomes" id="UP001451571"/>
    </source>
</evidence>
<dbReference type="PANTHER" id="PTHR41260:SF1">
    <property type="entry name" value="PROTEIN ECSC"/>
    <property type="match status" value="1"/>
</dbReference>
<reference evidence="1 2" key="1">
    <citation type="submission" date="2024-02" db="EMBL/GenBank/DDBJ databases">
        <title>Bacterial strain from lacustrine sediment.</title>
        <authorList>
            <person name="Petit C."/>
            <person name="Fadhlaoui K."/>
        </authorList>
    </citation>
    <scope>NUCLEOTIDE SEQUENCE [LARGE SCALE GENOMIC DNA]</scope>
    <source>
        <strain evidence="1 2">IPX-CK</strain>
    </source>
</reference>